<sequence length="583" mass="63170">MSMSPRFWCWTGVVGVLLVALAAVLGWVVFPYAVNMVIGQMLALQEGSDAWDRWVELPIDLDMKLSIFNVTNKEEIMRGAKPKLQEVGPYVYKQHRRKYDISVDEQAGTVSYHQSLIHTFSQELSGKFRPDDVVTVVNPALLSLLGIMQNIPVLSKGTMFVDAAAPLLFPDGLFVTTTADQLLFRGVRIPCSEVEGGGGGSSSSSTLLGENVKAGLTPTPRLAALITCSSFKRIKLPTVRVTDSGDVLFALFMNKNNTYDGRYTVRTGVQQPERLAQITAWQGKPAVSAWGGPTCNAINGTQGDIFSPYLTKDSIISVFSTDICRSMSLKYVEDTEYRGIRGYRFSPGPEVMASAAENGDNYCFCPQAARGLTKENGCLRRGALDLSGCQGIPVVITYPHFYMSDPFYLDGVEGLNPRAELHRMQLDIEPMTGTPLLGGKKMQLNFQMKQVEGVMLTKGLRDTLFPVAWMYEGAQLNTELIEMLNGLLFSKLTILDAVKYCLLALGSVMFLSGTALFVRARRRGTVVRPDSPRSAAAAAAAAAHAGGNGANDVGLMPPPAARRHGPATATAETRLQAGANGGV</sequence>
<keyword evidence="7 14" id="KW-1133">Transmembrane helix</keyword>
<feature type="transmembrane region" description="Helical" evidence="14">
    <location>
        <begin position="497"/>
        <end position="518"/>
    </location>
</feature>
<comment type="caution">
    <text evidence="15">The sequence shown here is derived from an EMBL/GenBank/DDBJ whole genome shotgun (WGS) entry which is preliminary data.</text>
</comment>
<evidence type="ECO:0000256" key="8">
    <source>
        <dbReference type="ARBA" id="ARBA00023136"/>
    </source>
</evidence>
<evidence type="ECO:0000313" key="16">
    <source>
        <dbReference type="Proteomes" id="UP001075354"/>
    </source>
</evidence>
<dbReference type="EMBL" id="JAPTSV010000008">
    <property type="protein sequence ID" value="KAJ1525409.1"/>
    <property type="molecule type" value="Genomic_DNA"/>
</dbReference>
<dbReference type="Pfam" id="PF01130">
    <property type="entry name" value="CD36"/>
    <property type="match status" value="1"/>
</dbReference>
<dbReference type="GO" id="GO:0005886">
    <property type="term" value="C:plasma membrane"/>
    <property type="evidence" value="ECO:0007669"/>
    <property type="project" value="UniProtKB-SubCell"/>
</dbReference>
<feature type="transmembrane region" description="Helical" evidence="14">
    <location>
        <begin position="7"/>
        <end position="30"/>
    </location>
</feature>
<keyword evidence="8 14" id="KW-0472">Membrane</keyword>
<evidence type="ECO:0000256" key="9">
    <source>
        <dbReference type="ARBA" id="ARBA00023157"/>
    </source>
</evidence>
<keyword evidence="4" id="KW-0716">Sensory transduction</keyword>
<dbReference type="AlphaFoldDB" id="A0AAV7XKM6"/>
<proteinExistence type="inferred from homology"/>
<keyword evidence="6" id="KW-0552">Olfaction</keyword>
<keyword evidence="5 14" id="KW-0812">Transmembrane</keyword>
<dbReference type="GO" id="GO:0007608">
    <property type="term" value="P:sensory perception of smell"/>
    <property type="evidence" value="ECO:0007669"/>
    <property type="project" value="UniProtKB-KW"/>
</dbReference>
<name>A0AAV7XKM6_9NEOP</name>
<gene>
    <name evidence="15" type="ORF">ONE63_010223</name>
</gene>
<comment type="subcellular location">
    <subcellularLocation>
        <location evidence="1">Cell membrane</location>
    </subcellularLocation>
</comment>
<keyword evidence="16" id="KW-1185">Reference proteome</keyword>
<keyword evidence="3" id="KW-1003">Cell membrane</keyword>
<evidence type="ECO:0000256" key="7">
    <source>
        <dbReference type="ARBA" id="ARBA00022989"/>
    </source>
</evidence>
<evidence type="ECO:0000256" key="1">
    <source>
        <dbReference type="ARBA" id="ARBA00004236"/>
    </source>
</evidence>
<evidence type="ECO:0000256" key="11">
    <source>
        <dbReference type="ARBA" id="ARBA00023180"/>
    </source>
</evidence>
<organism evidence="15 16">
    <name type="scientific">Megalurothrips usitatus</name>
    <name type="common">bean blossom thrips</name>
    <dbReference type="NCBI Taxonomy" id="439358"/>
    <lineage>
        <taxon>Eukaryota</taxon>
        <taxon>Metazoa</taxon>
        <taxon>Ecdysozoa</taxon>
        <taxon>Arthropoda</taxon>
        <taxon>Hexapoda</taxon>
        <taxon>Insecta</taxon>
        <taxon>Pterygota</taxon>
        <taxon>Neoptera</taxon>
        <taxon>Paraneoptera</taxon>
        <taxon>Thysanoptera</taxon>
        <taxon>Terebrantia</taxon>
        <taxon>Thripoidea</taxon>
        <taxon>Thripidae</taxon>
        <taxon>Megalurothrips</taxon>
    </lineage>
</organism>
<reference evidence="15" key="1">
    <citation type="submission" date="2022-12" db="EMBL/GenBank/DDBJ databases">
        <title>Chromosome-level genome assembly of the bean flower thrips Megalurothrips usitatus.</title>
        <authorList>
            <person name="Ma L."/>
            <person name="Liu Q."/>
            <person name="Li H."/>
            <person name="Cai W."/>
        </authorList>
    </citation>
    <scope>NUCLEOTIDE SEQUENCE</scope>
    <source>
        <strain evidence="15">Cailab_2022a</strain>
    </source>
</reference>
<protein>
    <recommendedName>
        <fullName evidence="12">Sensory neuron membrane protein 2</fullName>
    </recommendedName>
</protein>
<dbReference type="GO" id="GO:0005737">
    <property type="term" value="C:cytoplasm"/>
    <property type="evidence" value="ECO:0007669"/>
    <property type="project" value="TreeGrafter"/>
</dbReference>
<dbReference type="PRINTS" id="PR01609">
    <property type="entry name" value="CD36FAMILY"/>
</dbReference>
<evidence type="ECO:0000313" key="15">
    <source>
        <dbReference type="EMBL" id="KAJ1525409.1"/>
    </source>
</evidence>
<dbReference type="GO" id="GO:0005044">
    <property type="term" value="F:scavenger receptor activity"/>
    <property type="evidence" value="ECO:0007669"/>
    <property type="project" value="TreeGrafter"/>
</dbReference>
<dbReference type="InterPro" id="IPR002159">
    <property type="entry name" value="CD36_fam"/>
</dbReference>
<evidence type="ECO:0000256" key="13">
    <source>
        <dbReference type="SAM" id="MobiDB-lite"/>
    </source>
</evidence>
<feature type="region of interest" description="Disordered" evidence="13">
    <location>
        <begin position="549"/>
        <end position="569"/>
    </location>
</feature>
<keyword evidence="11" id="KW-0325">Glycoprotein</keyword>
<dbReference type="Proteomes" id="UP001075354">
    <property type="component" value="Chromosome 8"/>
</dbReference>
<evidence type="ECO:0000256" key="3">
    <source>
        <dbReference type="ARBA" id="ARBA00022475"/>
    </source>
</evidence>
<evidence type="ECO:0000256" key="5">
    <source>
        <dbReference type="ARBA" id="ARBA00022692"/>
    </source>
</evidence>
<dbReference type="PANTHER" id="PTHR11923:SF109">
    <property type="entry name" value="SENSORY NEURON MEMBRANE PROTEIN 2"/>
    <property type="match status" value="1"/>
</dbReference>
<keyword evidence="10" id="KW-0675">Receptor</keyword>
<evidence type="ECO:0000256" key="6">
    <source>
        <dbReference type="ARBA" id="ARBA00022725"/>
    </source>
</evidence>
<comment type="similarity">
    <text evidence="2">Belongs to the CD36 family.</text>
</comment>
<keyword evidence="9" id="KW-1015">Disulfide bond</keyword>
<evidence type="ECO:0000256" key="14">
    <source>
        <dbReference type="SAM" id="Phobius"/>
    </source>
</evidence>
<dbReference type="PANTHER" id="PTHR11923">
    <property type="entry name" value="SCAVENGER RECEPTOR CLASS B TYPE-1 SR-B1"/>
    <property type="match status" value="1"/>
</dbReference>
<accession>A0AAV7XKM6</accession>
<evidence type="ECO:0000256" key="12">
    <source>
        <dbReference type="ARBA" id="ARBA00040645"/>
    </source>
</evidence>
<evidence type="ECO:0000256" key="10">
    <source>
        <dbReference type="ARBA" id="ARBA00023170"/>
    </source>
</evidence>
<evidence type="ECO:0000256" key="4">
    <source>
        <dbReference type="ARBA" id="ARBA00022606"/>
    </source>
</evidence>
<evidence type="ECO:0000256" key="2">
    <source>
        <dbReference type="ARBA" id="ARBA00010532"/>
    </source>
</evidence>